<dbReference type="EMBL" id="WURB01000004">
    <property type="protein sequence ID" value="MXQ11422.1"/>
    <property type="molecule type" value="Genomic_DNA"/>
</dbReference>
<protein>
    <recommendedName>
        <fullName evidence="4">DUF5666 domain-containing protein</fullName>
    </recommendedName>
</protein>
<keyword evidence="1" id="KW-0732">Signal</keyword>
<reference evidence="2 3" key="2">
    <citation type="submission" date="2020-01" db="EMBL/GenBank/DDBJ databases">
        <title>Microvirga sp. nov., an arsenate reduction bacterium isolated from Tibet hotspring sediments.</title>
        <authorList>
            <person name="Xian W.-D."/>
            <person name="Li W.-J."/>
        </authorList>
    </citation>
    <scope>NUCLEOTIDE SEQUENCE [LARGE SCALE GENOMIC DNA]</scope>
    <source>
        <strain evidence="2 3">KCTC 23863</strain>
    </source>
</reference>
<dbReference type="InterPro" id="IPR046150">
    <property type="entry name" value="DUF6152"/>
</dbReference>
<dbReference type="Proteomes" id="UP000436483">
    <property type="component" value="Unassembled WGS sequence"/>
</dbReference>
<evidence type="ECO:0008006" key="4">
    <source>
        <dbReference type="Google" id="ProtNLM"/>
    </source>
</evidence>
<proteinExistence type="predicted"/>
<feature type="signal peptide" evidence="1">
    <location>
        <begin position="1"/>
        <end position="22"/>
    </location>
</feature>
<organism evidence="2 3">
    <name type="scientific">Microvirga makkahensis</name>
    <dbReference type="NCBI Taxonomy" id="1128670"/>
    <lineage>
        <taxon>Bacteria</taxon>
        <taxon>Pseudomonadati</taxon>
        <taxon>Pseudomonadota</taxon>
        <taxon>Alphaproteobacteria</taxon>
        <taxon>Hyphomicrobiales</taxon>
        <taxon>Methylobacteriaceae</taxon>
        <taxon>Microvirga</taxon>
    </lineage>
</organism>
<dbReference type="AlphaFoldDB" id="A0A7X3MQP4"/>
<evidence type="ECO:0000256" key="1">
    <source>
        <dbReference type="SAM" id="SignalP"/>
    </source>
</evidence>
<gene>
    <name evidence="2" type="ORF">GR328_08115</name>
</gene>
<comment type="caution">
    <text evidence="2">The sequence shown here is derived from an EMBL/GenBank/DDBJ whole genome shotgun (WGS) entry which is preliminary data.</text>
</comment>
<keyword evidence="3" id="KW-1185">Reference proteome</keyword>
<evidence type="ECO:0000313" key="2">
    <source>
        <dbReference type="EMBL" id="MXQ11422.1"/>
    </source>
</evidence>
<evidence type="ECO:0000313" key="3">
    <source>
        <dbReference type="Proteomes" id="UP000436483"/>
    </source>
</evidence>
<reference evidence="2 3" key="1">
    <citation type="submission" date="2019-12" db="EMBL/GenBank/DDBJ databases">
        <authorList>
            <person name="Yuan C.-G."/>
        </authorList>
    </citation>
    <scope>NUCLEOTIDE SEQUENCE [LARGE SCALE GENOMIC DNA]</scope>
    <source>
        <strain evidence="2 3">KCTC 23863</strain>
    </source>
</reference>
<accession>A0A7X3MQP4</accession>
<dbReference type="Pfam" id="PF19649">
    <property type="entry name" value="DUF6152"/>
    <property type="match status" value="1"/>
</dbReference>
<feature type="chain" id="PRO_5030828775" description="DUF5666 domain-containing protein" evidence="1">
    <location>
        <begin position="23"/>
        <end position="117"/>
    </location>
</feature>
<name>A0A7X3MQP4_9HYPH</name>
<sequence>MKRPLFVLCLSVTLQTGGFALAHHGWGSYDASRQISITGAVQQASWQNPHVTVSVRHENKDWEAVLAPPFRMNARGLEPDMIRPGTRVTLEGYPSTRVESEMRAERIVVGGRTFELR</sequence>
<dbReference type="OrthoDB" id="512581at2"/>